<reference evidence="1" key="1">
    <citation type="journal article" date="2007" name="PLoS Biol.">
        <title>Rate of evolution in brain-expressed genes in humans and other primates.</title>
        <authorList>
            <person name="Wang H.-Y."/>
            <person name="Chien H.-C."/>
            <person name="Osada N."/>
            <person name="Hashimoto K."/>
            <person name="Sugano S."/>
            <person name="Gojobori T."/>
            <person name="Chou C.-K."/>
            <person name="Tsai S.-F."/>
            <person name="Wu C.-I."/>
            <person name="Shen C.-K.J."/>
        </authorList>
    </citation>
    <scope>NUCLEOTIDE SEQUENCE</scope>
</reference>
<dbReference type="EMBL" id="AB171482">
    <property type="protein sequence ID" value="BAE88545.1"/>
    <property type="molecule type" value="mRNA"/>
</dbReference>
<name>I7G435_MACFA</name>
<keyword evidence="1" id="KW-0472">Membrane</keyword>
<accession>I7G435</accession>
<protein>
    <submittedName>
        <fullName evidence="1">Macaca fascicularis brain cDNA clone: QccE-19910, similar to human transmembrane trafficking protein (TMP21), mRNA, RefSeq: NM_006827.4</fullName>
    </submittedName>
</protein>
<dbReference type="AlphaFoldDB" id="I7G435"/>
<keyword evidence="1" id="KW-0812">Transmembrane</keyword>
<proteinExistence type="evidence at transcript level"/>
<evidence type="ECO:0000313" key="1">
    <source>
        <dbReference type="EMBL" id="BAE88545.1"/>
    </source>
</evidence>
<sequence>MSYVVKISGYSVNVPATMNSNRFSPPFDSVYLPLMWHKSSSVVNLYNIAICC</sequence>
<organism evidence="1">
    <name type="scientific">Macaca fascicularis</name>
    <name type="common">Crab-eating macaque</name>
    <name type="synonym">Cynomolgus monkey</name>
    <dbReference type="NCBI Taxonomy" id="9541"/>
    <lineage>
        <taxon>Eukaryota</taxon>
        <taxon>Metazoa</taxon>
        <taxon>Chordata</taxon>
        <taxon>Craniata</taxon>
        <taxon>Vertebrata</taxon>
        <taxon>Euteleostomi</taxon>
        <taxon>Mammalia</taxon>
        <taxon>Eutheria</taxon>
        <taxon>Euarchontoglires</taxon>
        <taxon>Primates</taxon>
        <taxon>Haplorrhini</taxon>
        <taxon>Catarrhini</taxon>
        <taxon>Cercopithecidae</taxon>
        <taxon>Cercopithecinae</taxon>
        <taxon>Macaca</taxon>
    </lineage>
</organism>